<dbReference type="PROSITE" id="PS51186">
    <property type="entry name" value="GNAT"/>
    <property type="match status" value="1"/>
</dbReference>
<dbReference type="InterPro" id="IPR000182">
    <property type="entry name" value="GNAT_dom"/>
</dbReference>
<dbReference type="GO" id="GO:0016747">
    <property type="term" value="F:acyltransferase activity, transferring groups other than amino-acyl groups"/>
    <property type="evidence" value="ECO:0007669"/>
    <property type="project" value="InterPro"/>
</dbReference>
<keyword evidence="3" id="KW-1185">Reference proteome</keyword>
<accession>A0A0S7BLS5</accession>
<reference evidence="2" key="1">
    <citation type="journal article" date="2015" name="Genome Announc.">
        <title>Draft Genome Sequence of Anaerolineae Strain TC1, a Novel Isolate from a Methanogenic Wastewater Treatment System.</title>
        <authorList>
            <person name="Matsuura N."/>
            <person name="Tourlousse D.M."/>
            <person name="Sun L."/>
            <person name="Toyonaga M."/>
            <person name="Kuroda K."/>
            <person name="Ohashi A."/>
            <person name="Cruz R."/>
            <person name="Yamaguchi T."/>
            <person name="Sekiguchi Y."/>
        </authorList>
    </citation>
    <scope>NUCLEOTIDE SEQUENCE [LARGE SCALE GENOMIC DNA]</scope>
    <source>
        <strain evidence="2">TC1</strain>
    </source>
</reference>
<dbReference type="Gene3D" id="3.40.630.30">
    <property type="match status" value="1"/>
</dbReference>
<dbReference type="InterPro" id="IPR016181">
    <property type="entry name" value="Acyl_CoA_acyltransferase"/>
</dbReference>
<evidence type="ECO:0000313" key="2">
    <source>
        <dbReference type="EMBL" id="GAP41290.1"/>
    </source>
</evidence>
<keyword evidence="2" id="KW-0687">Ribonucleoprotein</keyword>
<dbReference type="Pfam" id="PF00583">
    <property type="entry name" value="Acetyltransf_1"/>
    <property type="match status" value="1"/>
</dbReference>
<evidence type="ECO:0000313" key="3">
    <source>
        <dbReference type="Proteomes" id="UP000053370"/>
    </source>
</evidence>
<feature type="domain" description="N-acetyltransferase" evidence="1">
    <location>
        <begin position="147"/>
        <end position="286"/>
    </location>
</feature>
<dbReference type="AlphaFoldDB" id="A0A0S7BLS5"/>
<gene>
    <name evidence="2" type="ORF">ATC1_131275</name>
</gene>
<dbReference type="Proteomes" id="UP000053370">
    <property type="component" value="Unassembled WGS sequence"/>
</dbReference>
<proteinExistence type="predicted"/>
<keyword evidence="2" id="KW-0689">Ribosomal protein</keyword>
<name>A0A0S7BLS5_9CHLR</name>
<dbReference type="InterPro" id="IPR050276">
    <property type="entry name" value="MshD_Acetyltransferase"/>
</dbReference>
<evidence type="ECO:0000259" key="1">
    <source>
        <dbReference type="PROSITE" id="PS51186"/>
    </source>
</evidence>
<dbReference type="OrthoDB" id="160586at2"/>
<dbReference type="SUPFAM" id="SSF55729">
    <property type="entry name" value="Acyl-CoA N-acyltransferases (Nat)"/>
    <property type="match status" value="1"/>
</dbReference>
<dbReference type="GO" id="GO:0005840">
    <property type="term" value="C:ribosome"/>
    <property type="evidence" value="ECO:0007669"/>
    <property type="project" value="UniProtKB-KW"/>
</dbReference>
<dbReference type="CDD" id="cd04301">
    <property type="entry name" value="NAT_SF"/>
    <property type="match status" value="1"/>
</dbReference>
<dbReference type="STRING" id="1678840.ATC1_131275"/>
<sequence>MDMRIFTLSSHDKEKLEELILQAFFIQEHLDWLNMDDVLNTGYCYMLMEQSHPTAALGLIENSPGIFWIQFFYSINPDEKIEERWNLLYSYAFSQLHLIQPVIASIPTTNRFEKILFSNGFRIFENFILLKCHRSNDCTSINLLPSISIRNMRLDDIDSVSSLCDLSFPPLWKLSRKNILNAFEQSDFAIVAENNTDEIVGYLLAVAENHSAHLSRIAVNPAFQKSGLGFTMINLFFTHYQKLNIMDFSVNTQSKNQAAIALYEKAGFEKTGDSYPVYLLSSNNSY</sequence>
<organism evidence="2">
    <name type="scientific">Flexilinea flocculi</name>
    <dbReference type="NCBI Taxonomy" id="1678840"/>
    <lineage>
        <taxon>Bacteria</taxon>
        <taxon>Bacillati</taxon>
        <taxon>Chloroflexota</taxon>
        <taxon>Anaerolineae</taxon>
        <taxon>Anaerolineales</taxon>
        <taxon>Anaerolineaceae</taxon>
        <taxon>Flexilinea</taxon>
    </lineage>
</organism>
<dbReference type="RefSeq" id="WP_062282202.1">
    <property type="nucleotide sequence ID" value="NZ_DF968181.1"/>
</dbReference>
<dbReference type="PANTHER" id="PTHR43617">
    <property type="entry name" value="L-AMINO ACID N-ACETYLTRANSFERASE"/>
    <property type="match status" value="1"/>
</dbReference>
<dbReference type="PANTHER" id="PTHR43617:SF38">
    <property type="entry name" value="N-ACETYLTRANSFERASE DOMAIN-CONTAINING PROTEIN"/>
    <property type="match status" value="1"/>
</dbReference>
<protein>
    <submittedName>
        <fullName evidence="2">Ribosomal protein S18 acetylase RimI</fullName>
    </submittedName>
</protein>
<dbReference type="EMBL" id="DF968181">
    <property type="protein sequence ID" value="GAP41290.1"/>
    <property type="molecule type" value="Genomic_DNA"/>
</dbReference>